<dbReference type="GeneID" id="98179050"/>
<feature type="domain" description="Beta-lactamase-related" evidence="4">
    <location>
        <begin position="19"/>
        <end position="416"/>
    </location>
</feature>
<evidence type="ECO:0000256" key="2">
    <source>
        <dbReference type="ARBA" id="ARBA00022801"/>
    </source>
</evidence>
<dbReference type="InterPro" id="IPR050789">
    <property type="entry name" value="Diverse_Enzym_Activities"/>
</dbReference>
<reference evidence="5 6" key="1">
    <citation type="submission" date="2024-09" db="EMBL/GenBank/DDBJ databases">
        <title>Itraconazole resistance in Madurella fahalii resulting from another homologue of gene encoding cytochrome P450 14-alpha sterol demethylase (CYP51).</title>
        <authorList>
            <person name="Yoshioka I."/>
            <person name="Fahal A.H."/>
            <person name="Kaneko S."/>
            <person name="Yaguchi T."/>
        </authorList>
    </citation>
    <scope>NUCLEOTIDE SEQUENCE [LARGE SCALE GENOMIC DNA]</scope>
    <source>
        <strain evidence="5 6">IFM 68171</strain>
    </source>
</reference>
<evidence type="ECO:0000256" key="1">
    <source>
        <dbReference type="ARBA" id="ARBA00009009"/>
    </source>
</evidence>
<dbReference type="Gene3D" id="3.40.710.10">
    <property type="entry name" value="DD-peptidase/beta-lactamase superfamily"/>
    <property type="match status" value="1"/>
</dbReference>
<protein>
    <submittedName>
        <fullName evidence="5">Beta-lactamase/transpeptidase-like protein</fullName>
    </submittedName>
</protein>
<evidence type="ECO:0000259" key="4">
    <source>
        <dbReference type="Pfam" id="PF00144"/>
    </source>
</evidence>
<dbReference type="Pfam" id="PF00144">
    <property type="entry name" value="Beta-lactamase"/>
    <property type="match status" value="1"/>
</dbReference>
<dbReference type="PANTHER" id="PTHR43283">
    <property type="entry name" value="BETA-LACTAMASE-RELATED"/>
    <property type="match status" value="1"/>
</dbReference>
<proteinExistence type="inferred from homology"/>
<dbReference type="Proteomes" id="UP001628179">
    <property type="component" value="Unassembled WGS sequence"/>
</dbReference>
<name>A0ABQ0GK02_9PEZI</name>
<keyword evidence="6" id="KW-1185">Reference proteome</keyword>
<dbReference type="InterPro" id="IPR001466">
    <property type="entry name" value="Beta-lactam-related"/>
</dbReference>
<keyword evidence="2" id="KW-0378">Hydrolase</keyword>
<dbReference type="EMBL" id="BAAFSV010000004">
    <property type="protein sequence ID" value="GAB1318097.1"/>
    <property type="molecule type" value="Genomic_DNA"/>
</dbReference>
<feature type="compositionally biased region" description="Acidic residues" evidence="3">
    <location>
        <begin position="108"/>
        <end position="119"/>
    </location>
</feature>
<evidence type="ECO:0000313" key="5">
    <source>
        <dbReference type="EMBL" id="GAB1318097.1"/>
    </source>
</evidence>
<sequence>MAETLNNILRRHVAHDATTKDKLLGAAFIVVNKDGVLYEGAAGRTRQPVDSPPFQTDSVTYMASMTKMITAACAMQLVDRGRIGLDDDVRPLVPELAGLQILTGFTDGDGDDSDSDGDGDGGRPILQDNPRPITLHHLLTHTSGLAYAAVDPDLQRWARSVPPPPPQSPPAAAVPLDSLLCTLESWTAPLKFAPGDGWCYGTSLDWAGQVVERAAGCALGAYARANVFAPLGMARTGFRLGEVLGEAGAGGGDGGGDRRFRYVPGSVRNPETGELADGRPPIVDDPPVESGGAGLYGCAADYARFVQGLLRALAGEGDGMVSKRAAEEMFTPQLDERQREGLGEIVVAVGMAPEFPAGTPMDHGISGVMNTEDVAGKRRKGSMMWAGQCNARWWIDPQTGIGATLFLNVLPYGDAVVTKLYHELELAVYAELVPKGTGVSA</sequence>
<dbReference type="PANTHER" id="PTHR43283:SF17">
    <property type="entry name" value="(LOVD), PUTATIVE (AFU_ORTHOLOGUE AFUA_5G00920)-RELATED"/>
    <property type="match status" value="1"/>
</dbReference>
<comment type="similarity">
    <text evidence="1">Belongs to the class-A beta-lactamase family.</text>
</comment>
<dbReference type="RefSeq" id="XP_070919828.1">
    <property type="nucleotide sequence ID" value="XM_071063727.1"/>
</dbReference>
<feature type="region of interest" description="Disordered" evidence="3">
    <location>
        <begin position="103"/>
        <end position="130"/>
    </location>
</feature>
<dbReference type="InterPro" id="IPR012338">
    <property type="entry name" value="Beta-lactam/transpept-like"/>
</dbReference>
<accession>A0ABQ0GK02</accession>
<organism evidence="5 6">
    <name type="scientific">Madurella fahalii</name>
    <dbReference type="NCBI Taxonomy" id="1157608"/>
    <lineage>
        <taxon>Eukaryota</taxon>
        <taxon>Fungi</taxon>
        <taxon>Dikarya</taxon>
        <taxon>Ascomycota</taxon>
        <taxon>Pezizomycotina</taxon>
        <taxon>Sordariomycetes</taxon>
        <taxon>Sordariomycetidae</taxon>
        <taxon>Sordariales</taxon>
        <taxon>Sordariales incertae sedis</taxon>
        <taxon>Madurella</taxon>
    </lineage>
</organism>
<evidence type="ECO:0000256" key="3">
    <source>
        <dbReference type="SAM" id="MobiDB-lite"/>
    </source>
</evidence>
<gene>
    <name evidence="5" type="ORF">MFIFM68171_08307</name>
</gene>
<dbReference type="SUPFAM" id="SSF56601">
    <property type="entry name" value="beta-lactamase/transpeptidase-like"/>
    <property type="match status" value="1"/>
</dbReference>
<evidence type="ECO:0000313" key="6">
    <source>
        <dbReference type="Proteomes" id="UP001628179"/>
    </source>
</evidence>
<feature type="region of interest" description="Disordered" evidence="3">
    <location>
        <begin position="266"/>
        <end position="287"/>
    </location>
</feature>
<comment type="caution">
    <text evidence="5">The sequence shown here is derived from an EMBL/GenBank/DDBJ whole genome shotgun (WGS) entry which is preliminary data.</text>
</comment>